<keyword evidence="1" id="KW-1133">Transmembrane helix</keyword>
<dbReference type="AlphaFoldDB" id="F4A1K6"/>
<dbReference type="Proteomes" id="UP000008457">
    <property type="component" value="Chromosome"/>
</dbReference>
<dbReference type="InterPro" id="IPR025377">
    <property type="entry name" value="DUF4367"/>
</dbReference>
<accession>F4A1K6</accession>
<gene>
    <name evidence="3" type="ordered locus">Mahau_0842</name>
</gene>
<evidence type="ECO:0000313" key="4">
    <source>
        <dbReference type="Proteomes" id="UP000008457"/>
    </source>
</evidence>
<dbReference type="Pfam" id="PF14285">
    <property type="entry name" value="DUF4367"/>
    <property type="match status" value="1"/>
</dbReference>
<protein>
    <recommendedName>
        <fullName evidence="2">DUF4367 domain-containing protein</fullName>
    </recommendedName>
</protein>
<reference evidence="3 4" key="2">
    <citation type="journal article" date="2011" name="Stand. Genomic Sci.">
        <title>Complete genome sequence of Mahella australiensis type strain (50-1 BON).</title>
        <authorList>
            <person name="Sikorski J."/>
            <person name="Teshima H."/>
            <person name="Nolan M."/>
            <person name="Lucas S."/>
            <person name="Hammon N."/>
            <person name="Deshpande S."/>
            <person name="Cheng J.F."/>
            <person name="Pitluck S."/>
            <person name="Liolios K."/>
            <person name="Pagani I."/>
            <person name="Ivanova N."/>
            <person name="Huntemann M."/>
            <person name="Mavromatis K."/>
            <person name="Ovchinikova G."/>
            <person name="Pati A."/>
            <person name="Tapia R."/>
            <person name="Han C."/>
            <person name="Goodwin L."/>
            <person name="Chen A."/>
            <person name="Palaniappan K."/>
            <person name="Land M."/>
            <person name="Hauser L."/>
            <person name="Ngatchou-Djao O.D."/>
            <person name="Rohde M."/>
            <person name="Pukall R."/>
            <person name="Spring S."/>
            <person name="Abt B."/>
            <person name="Goker M."/>
            <person name="Detter J.C."/>
            <person name="Woyke T."/>
            <person name="Bristow J."/>
            <person name="Markowitz V."/>
            <person name="Hugenholtz P."/>
            <person name="Eisen J.A."/>
            <person name="Kyrpides N.C."/>
            <person name="Klenk H.P."/>
            <person name="Lapidus A."/>
        </authorList>
    </citation>
    <scope>NUCLEOTIDE SEQUENCE [LARGE SCALE GENOMIC DNA]</scope>
    <source>
        <strain evidence="4">DSM 15567 / CIP 107919 / 50-1 BON</strain>
    </source>
</reference>
<feature type="transmembrane region" description="Helical" evidence="1">
    <location>
        <begin position="69"/>
        <end position="89"/>
    </location>
</feature>
<dbReference type="KEGG" id="mas:Mahau_0842"/>
<dbReference type="OrthoDB" id="2612814at2"/>
<evidence type="ECO:0000256" key="1">
    <source>
        <dbReference type="SAM" id="Phobius"/>
    </source>
</evidence>
<evidence type="ECO:0000313" key="3">
    <source>
        <dbReference type="EMBL" id="AEE96040.1"/>
    </source>
</evidence>
<reference evidence="4" key="1">
    <citation type="submission" date="2010-11" db="EMBL/GenBank/DDBJ databases">
        <title>The complete genome of Mahella australiensis DSM 15567.</title>
        <authorList>
            <consortium name="US DOE Joint Genome Institute (JGI-PGF)"/>
            <person name="Lucas S."/>
            <person name="Copeland A."/>
            <person name="Lapidus A."/>
            <person name="Bruce D."/>
            <person name="Goodwin L."/>
            <person name="Pitluck S."/>
            <person name="Kyrpides N."/>
            <person name="Mavromatis K."/>
            <person name="Pagani I."/>
            <person name="Ivanova N."/>
            <person name="Teshima H."/>
            <person name="Brettin T."/>
            <person name="Detter J.C."/>
            <person name="Han C."/>
            <person name="Tapia R."/>
            <person name="Land M."/>
            <person name="Hauser L."/>
            <person name="Markowitz V."/>
            <person name="Cheng J.-F."/>
            <person name="Hugenholtz P."/>
            <person name="Woyke T."/>
            <person name="Wu D."/>
            <person name="Spring S."/>
            <person name="Pukall R."/>
            <person name="Steenblock K."/>
            <person name="Schneider S."/>
            <person name="Klenk H.-P."/>
            <person name="Eisen J.A."/>
        </authorList>
    </citation>
    <scope>NUCLEOTIDE SEQUENCE [LARGE SCALE GENOMIC DNA]</scope>
    <source>
        <strain evidence="4">DSM 15567 / CIP 107919 / 50-1 BON</strain>
    </source>
</reference>
<keyword evidence="4" id="KW-1185">Reference proteome</keyword>
<dbReference type="STRING" id="697281.Mahau_0842"/>
<feature type="domain" description="DUF4367" evidence="2">
    <location>
        <begin position="151"/>
        <end position="259"/>
    </location>
</feature>
<keyword evidence="1" id="KW-0472">Membrane</keyword>
<proteinExistence type="predicted"/>
<sequence>MDKMDDILKDVLHSKADMIKGLGDIEVPDYQEFMDKLAHDEASRLRVIDLADAKKRNDKHKGRRTAKKAIAVAACIVILSLVLSMAASMPTAQAFKFNIVKTLMEIKDGFLSITQSDIDNDADIPDKESDQADAGDIADNAKADLKHKALIPSYIPSGYTLKAIDEKPMVGSDYIIKQSYANDRNGQISIIQISNINGFDANALVADASGKTVKIGNVDVILLSTGNDSIYAVWHDDNIQYEVTATISESDAIKMIESMILSDDK</sequence>
<dbReference type="HOGENOM" id="CLU_1048897_0_0_9"/>
<dbReference type="eggNOG" id="ENOG5030JW4">
    <property type="taxonomic scope" value="Bacteria"/>
</dbReference>
<organism evidence="3 4">
    <name type="scientific">Mahella australiensis (strain DSM 15567 / CIP 107919 / 50-1 BON)</name>
    <dbReference type="NCBI Taxonomy" id="697281"/>
    <lineage>
        <taxon>Bacteria</taxon>
        <taxon>Bacillati</taxon>
        <taxon>Bacillota</taxon>
        <taxon>Clostridia</taxon>
        <taxon>Thermoanaerobacterales</taxon>
        <taxon>Thermoanaerobacterales Family IV. Incertae Sedis</taxon>
        <taxon>Mahella</taxon>
    </lineage>
</organism>
<keyword evidence="1" id="KW-0812">Transmembrane</keyword>
<name>F4A1K6_MAHA5</name>
<dbReference type="EMBL" id="CP002360">
    <property type="protein sequence ID" value="AEE96040.1"/>
    <property type="molecule type" value="Genomic_DNA"/>
</dbReference>
<dbReference type="RefSeq" id="WP_013780470.1">
    <property type="nucleotide sequence ID" value="NC_015520.1"/>
</dbReference>
<evidence type="ECO:0000259" key="2">
    <source>
        <dbReference type="Pfam" id="PF14285"/>
    </source>
</evidence>